<evidence type="ECO:0000256" key="3">
    <source>
        <dbReference type="ARBA" id="ARBA00022475"/>
    </source>
</evidence>
<evidence type="ECO:0000256" key="4">
    <source>
        <dbReference type="ARBA" id="ARBA00022692"/>
    </source>
</evidence>
<proteinExistence type="inferred from homology"/>
<evidence type="ECO:0000256" key="11">
    <source>
        <dbReference type="SAM" id="MobiDB-lite"/>
    </source>
</evidence>
<feature type="transmembrane region" description="Helical" evidence="12">
    <location>
        <begin position="164"/>
        <end position="188"/>
    </location>
</feature>
<dbReference type="PANTHER" id="PTHR24248">
    <property type="entry name" value="ADRENERGIC RECEPTOR-RELATED G-PROTEIN COUPLED RECEPTOR"/>
    <property type="match status" value="1"/>
</dbReference>
<evidence type="ECO:0000256" key="6">
    <source>
        <dbReference type="ARBA" id="ARBA00023040"/>
    </source>
</evidence>
<dbReference type="STRING" id="158441.A0A226DB31"/>
<evidence type="ECO:0000313" key="15">
    <source>
        <dbReference type="Proteomes" id="UP000198287"/>
    </source>
</evidence>
<keyword evidence="4 10" id="KW-0812">Transmembrane</keyword>
<dbReference type="GO" id="GO:0005886">
    <property type="term" value="C:plasma membrane"/>
    <property type="evidence" value="ECO:0007669"/>
    <property type="project" value="UniProtKB-SubCell"/>
</dbReference>
<feature type="transmembrane region" description="Helical" evidence="12">
    <location>
        <begin position="44"/>
        <end position="62"/>
    </location>
</feature>
<organism evidence="14 15">
    <name type="scientific">Folsomia candida</name>
    <name type="common">Springtail</name>
    <dbReference type="NCBI Taxonomy" id="158441"/>
    <lineage>
        <taxon>Eukaryota</taxon>
        <taxon>Metazoa</taxon>
        <taxon>Ecdysozoa</taxon>
        <taxon>Arthropoda</taxon>
        <taxon>Hexapoda</taxon>
        <taxon>Collembola</taxon>
        <taxon>Entomobryomorpha</taxon>
        <taxon>Isotomoidea</taxon>
        <taxon>Isotomidae</taxon>
        <taxon>Proisotominae</taxon>
        <taxon>Folsomia</taxon>
    </lineage>
</organism>
<evidence type="ECO:0000256" key="2">
    <source>
        <dbReference type="ARBA" id="ARBA00010663"/>
    </source>
</evidence>
<dbReference type="SUPFAM" id="SSF81321">
    <property type="entry name" value="Family A G protein-coupled receptor-like"/>
    <property type="match status" value="1"/>
</dbReference>
<keyword evidence="9 10" id="KW-0807">Transducer</keyword>
<keyword evidence="8 10" id="KW-0675">Receptor</keyword>
<evidence type="ECO:0000313" key="14">
    <source>
        <dbReference type="EMBL" id="OXA42054.1"/>
    </source>
</evidence>
<name>A0A226DB31_FOLCA</name>
<evidence type="ECO:0000256" key="12">
    <source>
        <dbReference type="SAM" id="Phobius"/>
    </source>
</evidence>
<dbReference type="SMART" id="SM01381">
    <property type="entry name" value="7TM_GPCR_Srsx"/>
    <property type="match status" value="1"/>
</dbReference>
<feature type="transmembrane region" description="Helical" evidence="12">
    <location>
        <begin position="124"/>
        <end position="144"/>
    </location>
</feature>
<evidence type="ECO:0000256" key="1">
    <source>
        <dbReference type="ARBA" id="ARBA00004651"/>
    </source>
</evidence>
<evidence type="ECO:0000256" key="8">
    <source>
        <dbReference type="ARBA" id="ARBA00023170"/>
    </source>
</evidence>
<evidence type="ECO:0000256" key="10">
    <source>
        <dbReference type="RuleBase" id="RU000688"/>
    </source>
</evidence>
<dbReference type="OrthoDB" id="10044919at2759"/>
<protein>
    <submittedName>
        <fullName evidence="14">5-hydroxytryptamine receptor 1D</fullName>
    </submittedName>
</protein>
<keyword evidence="6 10" id="KW-0297">G-protein coupled receptor</keyword>
<comment type="similarity">
    <text evidence="2 10">Belongs to the G-protein coupled receptor 1 family.</text>
</comment>
<evidence type="ECO:0000256" key="7">
    <source>
        <dbReference type="ARBA" id="ARBA00023136"/>
    </source>
</evidence>
<feature type="transmembrane region" description="Helical" evidence="12">
    <location>
        <begin position="284"/>
        <end position="304"/>
    </location>
</feature>
<feature type="transmembrane region" description="Helical" evidence="12">
    <location>
        <begin position="254"/>
        <end position="272"/>
    </location>
</feature>
<keyword evidence="5 12" id="KW-1133">Transmembrane helix</keyword>
<keyword evidence="3" id="KW-1003">Cell membrane</keyword>
<dbReference type="PRINTS" id="PR00237">
    <property type="entry name" value="GPCRRHODOPSN"/>
</dbReference>
<dbReference type="InterPro" id="IPR017452">
    <property type="entry name" value="GPCR_Rhodpsn_7TM"/>
</dbReference>
<feature type="domain" description="G-protein coupled receptors family 1 profile" evidence="13">
    <location>
        <begin position="24"/>
        <end position="309"/>
    </location>
</feature>
<gene>
    <name evidence="14" type="ORF">Fcan01_23242</name>
</gene>
<accession>A0A226DB31</accession>
<feature type="transmembrane region" description="Helical" evidence="12">
    <location>
        <begin position="6"/>
        <end position="32"/>
    </location>
</feature>
<sequence length="327" mass="36677">MGDPIFQSFLLIVSLPLCLFTIVGNLFVLFGYIFHAPLRTPANAYLVSLAIADLITGLVVFPPTIHYSFVQTWMWGLPTCRIWLVFTFAMFSVTGLHLVAIAVDRYRTVSEGVSYIQRRSMRSVGEKLGLIWIIGFWVTIPVILDWENIVVDPRAEVHCVTKKVPYWVAHFCGGAFVLPAVLIGRIYYKVYGEIKERNKERGKLEGRELTGVTESSSDGVDGGGVDAGKRHRPIKVTADDVTRKTTLLARERRTAVTLLIISGAFIFCWLPWNALTVFDAITGVIPAPYLFTFSGIFGLGNSCINPMVYAARMPEFRTVFKKMLRIK</sequence>
<dbReference type="InterPro" id="IPR000276">
    <property type="entry name" value="GPCR_Rhodpsn"/>
</dbReference>
<feature type="transmembrane region" description="Helical" evidence="12">
    <location>
        <begin position="82"/>
        <end position="103"/>
    </location>
</feature>
<evidence type="ECO:0000259" key="13">
    <source>
        <dbReference type="PROSITE" id="PS50262"/>
    </source>
</evidence>
<dbReference type="OMA" id="TAMWIAW"/>
<comment type="caution">
    <text evidence="14">The sequence shown here is derived from an EMBL/GenBank/DDBJ whole genome shotgun (WGS) entry which is preliminary data.</text>
</comment>
<feature type="region of interest" description="Disordered" evidence="11">
    <location>
        <begin position="205"/>
        <end position="224"/>
    </location>
</feature>
<dbReference type="GO" id="GO:0004930">
    <property type="term" value="F:G protein-coupled receptor activity"/>
    <property type="evidence" value="ECO:0007669"/>
    <property type="project" value="UniProtKB-KW"/>
</dbReference>
<dbReference type="Gene3D" id="1.20.1070.10">
    <property type="entry name" value="Rhodopsin 7-helix transmembrane proteins"/>
    <property type="match status" value="1"/>
</dbReference>
<dbReference type="PROSITE" id="PS00237">
    <property type="entry name" value="G_PROTEIN_RECEP_F1_1"/>
    <property type="match status" value="1"/>
</dbReference>
<dbReference type="AlphaFoldDB" id="A0A226DB31"/>
<dbReference type="EMBL" id="LNIX01000027">
    <property type="protein sequence ID" value="OXA42054.1"/>
    <property type="molecule type" value="Genomic_DNA"/>
</dbReference>
<evidence type="ECO:0000256" key="5">
    <source>
        <dbReference type="ARBA" id="ARBA00022989"/>
    </source>
</evidence>
<dbReference type="Proteomes" id="UP000198287">
    <property type="component" value="Unassembled WGS sequence"/>
</dbReference>
<dbReference type="PROSITE" id="PS50262">
    <property type="entry name" value="G_PROTEIN_RECEP_F1_2"/>
    <property type="match status" value="1"/>
</dbReference>
<comment type="subcellular location">
    <subcellularLocation>
        <location evidence="1">Cell membrane</location>
        <topology evidence="1">Multi-pass membrane protein</topology>
    </subcellularLocation>
</comment>
<dbReference type="Pfam" id="PF00001">
    <property type="entry name" value="7tm_1"/>
    <property type="match status" value="1"/>
</dbReference>
<keyword evidence="7 12" id="KW-0472">Membrane</keyword>
<evidence type="ECO:0000256" key="9">
    <source>
        <dbReference type="ARBA" id="ARBA00023224"/>
    </source>
</evidence>
<keyword evidence="15" id="KW-1185">Reference proteome</keyword>
<reference evidence="14 15" key="1">
    <citation type="submission" date="2015-12" db="EMBL/GenBank/DDBJ databases">
        <title>The genome of Folsomia candida.</title>
        <authorList>
            <person name="Faddeeva A."/>
            <person name="Derks M.F."/>
            <person name="Anvar Y."/>
            <person name="Smit S."/>
            <person name="Van Straalen N."/>
            <person name="Roelofs D."/>
        </authorList>
    </citation>
    <scope>NUCLEOTIDE SEQUENCE [LARGE SCALE GENOMIC DNA]</scope>
    <source>
        <strain evidence="14 15">VU population</strain>
        <tissue evidence="14">Whole body</tissue>
    </source>
</reference>